<name>A0A9P1BXE4_9DINO</name>
<dbReference type="OrthoDB" id="423437at2759"/>
<reference evidence="2" key="2">
    <citation type="submission" date="2024-04" db="EMBL/GenBank/DDBJ databases">
        <authorList>
            <person name="Chen Y."/>
            <person name="Shah S."/>
            <person name="Dougan E. K."/>
            <person name="Thang M."/>
            <person name="Chan C."/>
        </authorList>
    </citation>
    <scope>NUCLEOTIDE SEQUENCE [LARGE SCALE GENOMIC DNA]</scope>
</reference>
<gene>
    <name evidence="1" type="ORF">C1SCF055_LOCUS8792</name>
</gene>
<proteinExistence type="predicted"/>
<dbReference type="EMBL" id="CAMXCT020000600">
    <property type="protein sequence ID" value="CAL1134327.1"/>
    <property type="molecule type" value="Genomic_DNA"/>
</dbReference>
<keyword evidence="3" id="KW-1185">Reference proteome</keyword>
<organism evidence="1">
    <name type="scientific">Cladocopium goreaui</name>
    <dbReference type="NCBI Taxonomy" id="2562237"/>
    <lineage>
        <taxon>Eukaryota</taxon>
        <taxon>Sar</taxon>
        <taxon>Alveolata</taxon>
        <taxon>Dinophyceae</taxon>
        <taxon>Suessiales</taxon>
        <taxon>Symbiodiniaceae</taxon>
        <taxon>Cladocopium</taxon>
    </lineage>
</organism>
<evidence type="ECO:0000313" key="2">
    <source>
        <dbReference type="EMBL" id="CAL1134327.1"/>
    </source>
</evidence>
<dbReference type="Proteomes" id="UP001152797">
    <property type="component" value="Unassembled WGS sequence"/>
</dbReference>
<comment type="caution">
    <text evidence="1">The sequence shown here is derived from an EMBL/GenBank/DDBJ whole genome shotgun (WGS) entry which is preliminary data.</text>
</comment>
<sequence length="1354" mass="147777">FIPPEALQLASSRDGGALLGPHTVLSVPGVLLDGDVSHTTGEDLDVQVVDASLAVLDGPSHVPDGGVEEDAAIIAFSTELQVVPDPATLLRFAKEWLAVAGPGRSVFYSAVEEFDQADPLNAAPKEGKARAPKAKAAEKAKRASAQQVAEQLQHLSKMMPIITTALSSIQEEQKRLQQVVEGAAMDCLGPSASKDLAQMPAAVMNLDVAGQEEGQQVEEEEALGRGDSLTLAVLEQSRALTSLVTYIQAGGDPLLDHHLTGVSSSTKGAQGREKLQQELAARSGGFCLAVAQNAFKRLRPASRVPNTMEEISATDFSMLTYLERFGGYGNSRDLGLMQCFVLDCAIRGDLEGVREHAALMAVGLEQAAQDQGRSLYLAIAALNFMHFQCPLKVISGLWRCPGPLHAAVHARLIALIKASGPAGKFSFLSCGRKAHQLDARLKELHEALQSLGFDEGSFYKRQHEGAEVKPRNDKDELRPYRPLDASRLKLSGKGSWDCGEHLSDLLYMPFVEPRSNQYDVVPPAAVLPDMSKVSAEETLRLCKVWDAQGLLRLFPCALGPMHSWCYTKVFNNFKSAQVDRQIGDRTNVVLPHLALENLKGTRALAVFDEQFLHESRVKRREEVGDFLHKPAPLLVPFQDDTVVCAFAALFQGDHLGVEFATEAHSRMLQSYGLLDEDSRLQSSKPLLWDQCVSGLVIDDFFVVSKEQINPGSSYLESRSVEHFRVAKAAYQQEGLQGSDDKDVIGQTQFTVCGGEVCSSEATVRRGAVTIAAPFEKRMALAMMTASASALPATSDALLSCLVGSWISVALLRRPSMSILDEVFKVIPPGQLDPQCPVVRFFPRAAASELQQLACLAPVLCSNLAVPFATDVFATDASMAKGGIVRSEVTSEEAAILWRTAMKAKSSSPVISRTQAMLSMYDPMFEENAEGKAGQYEGAGFLEEDFAENDGSAAQNAVPRPLGLRYEFIEICGGAAVVTKELIKLGVVCGPVIDVSISRQFDLRNYRVIEWIIFLLENNRLQSFLVSPPCTSFSPAAHPCVRSYQNPRGFNQENPKVKFGNQLAFAALALMMVALRLRMKKCGLLEQPRRSKMRWLKEWKRLLELGASETYTASCMFGSIHQKEFALLGVHMHVGLLKRKCSRDHEHVVIQGQYTKASATWSCPGTCNLFQRPHSSIRKSEQEAECSAVRFGEGQILSGIFAGSSEKGLRHSPEPIDLHEWTLDFDSTFGFPGEGPQGLCVWVLLVSTICDHAIGVGVGDASHADAVRREKRTGIVLEDGRRVTEATANVRDVLFERFEGWLQTEGMALHDVLFAQPPDLDLLNRVLAIRKALAAFKSYSEVSSCQAADKTRPAD</sequence>
<dbReference type="EMBL" id="CAMXCT010000600">
    <property type="protein sequence ID" value="CAI3980952.1"/>
    <property type="molecule type" value="Genomic_DNA"/>
</dbReference>
<protein>
    <submittedName>
        <fullName evidence="1">Uncharacterized protein</fullName>
    </submittedName>
</protein>
<feature type="non-terminal residue" evidence="1">
    <location>
        <position position="1354"/>
    </location>
</feature>
<accession>A0A9P1BXE4</accession>
<evidence type="ECO:0000313" key="3">
    <source>
        <dbReference type="Proteomes" id="UP001152797"/>
    </source>
</evidence>
<evidence type="ECO:0000313" key="1">
    <source>
        <dbReference type="EMBL" id="CAI3980952.1"/>
    </source>
</evidence>
<dbReference type="EMBL" id="CAMXCT030000600">
    <property type="protein sequence ID" value="CAL4768264.1"/>
    <property type="molecule type" value="Genomic_DNA"/>
</dbReference>
<reference evidence="1" key="1">
    <citation type="submission" date="2022-10" db="EMBL/GenBank/DDBJ databases">
        <authorList>
            <person name="Chen Y."/>
            <person name="Dougan E. K."/>
            <person name="Chan C."/>
            <person name="Rhodes N."/>
            <person name="Thang M."/>
        </authorList>
    </citation>
    <scope>NUCLEOTIDE SEQUENCE</scope>
</reference>